<evidence type="ECO:0000313" key="1">
    <source>
        <dbReference type="EMBL" id="MPN44675.1"/>
    </source>
</evidence>
<sequence>MPAQTIAILFLNCTGYQHAVFVIQHPKVFHNFSAIYSGYNPAKLIRGSTPSDFAIRFKPFIRIKIPVIHIANANSVNMSVKTDQGIAGSHISQDIPLWVNFHFVKTELTHFFSNGINMLFLITAFARVFHNIAEEFCHILFITLCRFFDCFKIHFQLPPV</sequence>
<dbReference type="EMBL" id="VSSQ01103981">
    <property type="protein sequence ID" value="MPN44675.1"/>
    <property type="molecule type" value="Genomic_DNA"/>
</dbReference>
<reference evidence="1" key="1">
    <citation type="submission" date="2019-08" db="EMBL/GenBank/DDBJ databases">
        <authorList>
            <person name="Kucharzyk K."/>
            <person name="Murdoch R.W."/>
            <person name="Higgins S."/>
            <person name="Loffler F."/>
        </authorList>
    </citation>
    <scope>NUCLEOTIDE SEQUENCE</scope>
</reference>
<accession>A0A645I065</accession>
<comment type="caution">
    <text evidence="1">The sequence shown here is derived from an EMBL/GenBank/DDBJ whole genome shotgun (WGS) entry which is preliminary data.</text>
</comment>
<proteinExistence type="predicted"/>
<gene>
    <name evidence="1" type="ORF">SDC9_192240</name>
</gene>
<protein>
    <submittedName>
        <fullName evidence="1">Uncharacterized protein</fullName>
    </submittedName>
</protein>
<organism evidence="1">
    <name type="scientific">bioreactor metagenome</name>
    <dbReference type="NCBI Taxonomy" id="1076179"/>
    <lineage>
        <taxon>unclassified sequences</taxon>
        <taxon>metagenomes</taxon>
        <taxon>ecological metagenomes</taxon>
    </lineage>
</organism>
<name>A0A645I065_9ZZZZ</name>
<dbReference type="AlphaFoldDB" id="A0A645I065"/>